<feature type="transmembrane region" description="Helical" evidence="1">
    <location>
        <begin position="58"/>
        <end position="77"/>
    </location>
</feature>
<dbReference type="Pfam" id="PF13787">
    <property type="entry name" value="HXXEE"/>
    <property type="match status" value="1"/>
</dbReference>
<evidence type="ECO:0008006" key="4">
    <source>
        <dbReference type="Google" id="ProtNLM"/>
    </source>
</evidence>
<evidence type="ECO:0000313" key="3">
    <source>
        <dbReference type="Proteomes" id="UP000178457"/>
    </source>
</evidence>
<proteinExistence type="predicted"/>
<feature type="transmembrane region" description="Helical" evidence="1">
    <location>
        <begin position="108"/>
        <end position="128"/>
    </location>
</feature>
<dbReference type="STRING" id="1797758.A2858_02335"/>
<reference evidence="2 3" key="1">
    <citation type="journal article" date="2016" name="Nat. Commun.">
        <title>Thousands of microbial genomes shed light on interconnected biogeochemical processes in an aquifer system.</title>
        <authorList>
            <person name="Anantharaman K."/>
            <person name="Brown C.T."/>
            <person name="Hug L.A."/>
            <person name="Sharon I."/>
            <person name="Castelle C.J."/>
            <person name="Probst A.J."/>
            <person name="Thomas B.C."/>
            <person name="Singh A."/>
            <person name="Wilkins M.J."/>
            <person name="Karaoz U."/>
            <person name="Brodie E.L."/>
            <person name="Williams K.H."/>
            <person name="Hubbard S.S."/>
            <person name="Banfield J.F."/>
        </authorList>
    </citation>
    <scope>NUCLEOTIDE SEQUENCE [LARGE SCALE GENOMIC DNA]</scope>
</reference>
<dbReference type="AlphaFoldDB" id="A0A1F5IJX9"/>
<dbReference type="InterPro" id="IPR025671">
    <property type="entry name" value="HXXEE"/>
</dbReference>
<dbReference type="EMBL" id="MFCL01000013">
    <property type="protein sequence ID" value="OGE16657.1"/>
    <property type="molecule type" value="Genomic_DNA"/>
</dbReference>
<accession>A0A1F5IJX9</accession>
<protein>
    <recommendedName>
        <fullName evidence="4">HXXEE domain-containing protein</fullName>
    </recommendedName>
</protein>
<evidence type="ECO:0000313" key="2">
    <source>
        <dbReference type="EMBL" id="OGE16657.1"/>
    </source>
</evidence>
<organism evidence="2 3">
    <name type="scientific">Candidatus Daviesbacteria bacterium RIFCSPHIGHO2_01_FULL_36_37</name>
    <dbReference type="NCBI Taxonomy" id="1797758"/>
    <lineage>
        <taxon>Bacteria</taxon>
        <taxon>Candidatus Daviesiibacteriota</taxon>
    </lineage>
</organism>
<name>A0A1F5IJX9_9BACT</name>
<keyword evidence="1" id="KW-1133">Transmembrane helix</keyword>
<keyword evidence="1" id="KW-0812">Transmembrane</keyword>
<gene>
    <name evidence="2" type="ORF">A2858_02335</name>
</gene>
<comment type="caution">
    <text evidence="2">The sequence shown here is derived from an EMBL/GenBank/DDBJ whole genome shotgun (WGS) entry which is preliminary data.</text>
</comment>
<keyword evidence="1" id="KW-0472">Membrane</keyword>
<dbReference type="Proteomes" id="UP000178457">
    <property type="component" value="Unassembled WGS sequence"/>
</dbReference>
<evidence type="ECO:0000256" key="1">
    <source>
        <dbReference type="SAM" id="Phobius"/>
    </source>
</evidence>
<feature type="transmembrane region" description="Helical" evidence="1">
    <location>
        <begin position="84"/>
        <end position="102"/>
    </location>
</feature>
<sequence length="143" mass="16870">MKMSNKNFVISNRLKTLLMLSIVVVYLHFFEEVITGFYNNDWIMKYISSLFQNINQAQYYASHIVWILMIGPAALLVLGGKWTLRVLTLYGIFFIFELHHLIDAIRTLSYYPGVITNIVFEIIGLFYWKELVNNWRSAEAYEN</sequence>
<feature type="transmembrane region" description="Helical" evidence="1">
    <location>
        <begin position="16"/>
        <end position="38"/>
    </location>
</feature>